<protein>
    <submittedName>
        <fullName evidence="1">Uncharacterized protein</fullName>
    </submittedName>
</protein>
<accession>A0A345MBP7</accession>
<name>A0A345MBP7_9CAUD</name>
<proteinExistence type="predicted"/>
<organism evidence="1 2">
    <name type="scientific">Mycobacterium phage Bromden</name>
    <dbReference type="NCBI Taxonomy" id="2283252"/>
    <lineage>
        <taxon>Viruses</taxon>
        <taxon>Duplodnaviria</taxon>
        <taxon>Heunggongvirae</taxon>
        <taxon>Uroviricota</taxon>
        <taxon>Caudoviricetes</taxon>
        <taxon>Vilmaviridae</taxon>
        <taxon>Lclasvirinae</taxon>
        <taxon>Bromdenvirus</taxon>
        <taxon>Bromdenvirus bromden</taxon>
    </lineage>
</organism>
<dbReference type="EMBL" id="MH576973">
    <property type="protein sequence ID" value="AXH67918.1"/>
    <property type="molecule type" value="Genomic_DNA"/>
</dbReference>
<gene>
    <name evidence="1" type="primary">126</name>
    <name evidence="1" type="ORF">SEA_BROMDEN_126</name>
</gene>
<reference evidence="2" key="1">
    <citation type="submission" date="2018-07" db="EMBL/GenBank/DDBJ databases">
        <authorList>
            <person name="Quirk P.G."/>
            <person name="Krulwich T.A."/>
        </authorList>
    </citation>
    <scope>NUCLEOTIDE SEQUENCE [LARGE SCALE GENOMIC DNA]</scope>
</reference>
<keyword evidence="2" id="KW-1185">Reference proteome</keyword>
<evidence type="ECO:0000313" key="1">
    <source>
        <dbReference type="EMBL" id="AXH67918.1"/>
    </source>
</evidence>
<dbReference type="KEGG" id="vg:63209937"/>
<sequence>MGGRGGGGGGPASSRSGMVRLYHRTRDWEDAKAIVEGGFSPTYTKGNKATADDWYKESQGQYGFFTKRVSGQDGYGRHVVAVDVPKSAVERDPWSGHVRVKTEHLKGAQFRHHAGMDHEYYEAKRRKKKK</sequence>
<evidence type="ECO:0000313" key="2">
    <source>
        <dbReference type="Proteomes" id="UP000258832"/>
    </source>
</evidence>
<dbReference type="RefSeq" id="YP_010013344.1">
    <property type="nucleotide sequence ID" value="NC_053510.1"/>
</dbReference>
<dbReference type="GeneID" id="63209937"/>
<dbReference type="Proteomes" id="UP000258832">
    <property type="component" value="Segment"/>
</dbReference>